<organism evidence="2 3">
    <name type="scientific">Dyella humi</name>
    <dbReference type="NCBI Taxonomy" id="1770547"/>
    <lineage>
        <taxon>Bacteria</taxon>
        <taxon>Pseudomonadati</taxon>
        <taxon>Pseudomonadota</taxon>
        <taxon>Gammaproteobacteria</taxon>
        <taxon>Lysobacterales</taxon>
        <taxon>Rhodanobacteraceae</taxon>
        <taxon>Dyella</taxon>
    </lineage>
</organism>
<dbReference type="InterPro" id="IPR012902">
    <property type="entry name" value="N_methyl_site"/>
</dbReference>
<dbReference type="PROSITE" id="PS00409">
    <property type="entry name" value="PROKAR_NTER_METHYL"/>
    <property type="match status" value="1"/>
</dbReference>
<accession>A0ABW8IIP1</accession>
<reference evidence="2 3" key="1">
    <citation type="submission" date="2020-10" db="EMBL/GenBank/DDBJ databases">
        <title>Phylogeny of dyella-like bacteria.</title>
        <authorList>
            <person name="Fu J."/>
        </authorList>
    </citation>
    <scope>NUCLEOTIDE SEQUENCE [LARGE SCALE GENOMIC DNA]</scope>
    <source>
        <strain evidence="2 3">DHG40</strain>
    </source>
</reference>
<keyword evidence="3" id="KW-1185">Reference proteome</keyword>
<sequence length="170" mass="18431">MPFTPCPRGVTLIEVLVAMLVFSVGLIGASGLMAVAARSNQAAYLRTQVTFLAQNMAERMQANPIGVWNGDYNGSYPDASGQDCAAGCTPAQLVLHDRQRWSSQLKTFLPPGAQASIRCSHGGLAYAPTREQILQQPPYGGSCSMFVSWPERRLVDADAPPQIFAWEFQP</sequence>
<evidence type="ECO:0000313" key="3">
    <source>
        <dbReference type="Proteomes" id="UP001620409"/>
    </source>
</evidence>
<dbReference type="NCBIfam" id="TIGR02532">
    <property type="entry name" value="IV_pilin_GFxxxE"/>
    <property type="match status" value="1"/>
</dbReference>
<dbReference type="Pfam" id="PF07963">
    <property type="entry name" value="N_methyl"/>
    <property type="match status" value="1"/>
</dbReference>
<dbReference type="InterPro" id="IPR013362">
    <property type="entry name" value="Pilus_4_PilV"/>
</dbReference>
<keyword evidence="1" id="KW-0812">Transmembrane</keyword>
<dbReference type="EMBL" id="JADIKI010000022">
    <property type="protein sequence ID" value="MFK2854650.1"/>
    <property type="molecule type" value="Genomic_DNA"/>
</dbReference>
<evidence type="ECO:0000256" key="1">
    <source>
        <dbReference type="SAM" id="Phobius"/>
    </source>
</evidence>
<keyword evidence="1" id="KW-1133">Transmembrane helix</keyword>
<proteinExistence type="predicted"/>
<dbReference type="Proteomes" id="UP001620409">
    <property type="component" value="Unassembled WGS sequence"/>
</dbReference>
<dbReference type="NCBIfam" id="TIGR02523">
    <property type="entry name" value="type_IV_pilV"/>
    <property type="match status" value="1"/>
</dbReference>
<protein>
    <submittedName>
        <fullName evidence="2">Type IV pilus modification protein PilV</fullName>
    </submittedName>
</protein>
<dbReference type="RefSeq" id="WP_380009545.1">
    <property type="nucleotide sequence ID" value="NZ_JADIKI010000022.1"/>
</dbReference>
<comment type="caution">
    <text evidence="2">The sequence shown here is derived from an EMBL/GenBank/DDBJ whole genome shotgun (WGS) entry which is preliminary data.</text>
</comment>
<gene>
    <name evidence="2" type="primary">pilV</name>
    <name evidence="2" type="ORF">ISP18_08615</name>
</gene>
<keyword evidence="1" id="KW-0472">Membrane</keyword>
<evidence type="ECO:0000313" key="2">
    <source>
        <dbReference type="EMBL" id="MFK2854650.1"/>
    </source>
</evidence>
<feature type="transmembrane region" description="Helical" evidence="1">
    <location>
        <begin position="12"/>
        <end position="36"/>
    </location>
</feature>
<name>A0ABW8IIP1_9GAMM</name>